<dbReference type="InterPro" id="IPR036047">
    <property type="entry name" value="F-box-like_dom_sf"/>
</dbReference>
<evidence type="ECO:0000259" key="2">
    <source>
        <dbReference type="PROSITE" id="PS50181"/>
    </source>
</evidence>
<dbReference type="SUPFAM" id="SSF52047">
    <property type="entry name" value="RNI-like"/>
    <property type="match status" value="1"/>
</dbReference>
<accession>A0A6P8Y6X1</accession>
<protein>
    <submittedName>
        <fullName evidence="4">Uncharacterized protein LOC117639899 isoform X1</fullName>
    </submittedName>
</protein>
<dbReference type="Pfam" id="PF12937">
    <property type="entry name" value="F-box-like"/>
    <property type="match status" value="1"/>
</dbReference>
<dbReference type="InParanoid" id="A0A6P8Y6X1"/>
<evidence type="ECO:0000313" key="4">
    <source>
        <dbReference type="RefSeq" id="XP_034231761.1"/>
    </source>
</evidence>
<dbReference type="PROSITE" id="PS50181">
    <property type="entry name" value="FBOX"/>
    <property type="match status" value="1"/>
</dbReference>
<feature type="region of interest" description="Disordered" evidence="1">
    <location>
        <begin position="1"/>
        <end position="26"/>
    </location>
</feature>
<dbReference type="OrthoDB" id="61560at2759"/>
<organism evidence="4">
    <name type="scientific">Thrips palmi</name>
    <name type="common">Melon thrips</name>
    <dbReference type="NCBI Taxonomy" id="161013"/>
    <lineage>
        <taxon>Eukaryota</taxon>
        <taxon>Metazoa</taxon>
        <taxon>Ecdysozoa</taxon>
        <taxon>Arthropoda</taxon>
        <taxon>Hexapoda</taxon>
        <taxon>Insecta</taxon>
        <taxon>Pterygota</taxon>
        <taxon>Neoptera</taxon>
        <taxon>Paraneoptera</taxon>
        <taxon>Thysanoptera</taxon>
        <taxon>Terebrantia</taxon>
        <taxon>Thripoidea</taxon>
        <taxon>Thripidae</taxon>
        <taxon>Thrips</taxon>
    </lineage>
</organism>
<sequence length="580" mass="64742">MLDPPLRYNHASGSGEARADREEPTSSLMPRTLPVFYDVQLFIHCSPRKTDIVNLPSRLDIAARAMLADLEVDAVTVPLFQLSLATLPEDELLRVLGFLGTKELLQSRAVCRRLRDLALHPSLWRSRSLGSLNMNIPVQLVATTLRLAPCLDKLYLRMNKREHPHQLGTLLVSTNCAIRCLDVYASLSNGLYTAMALERQAALGRLNALTVTLCGDYTGGSYEDSSKYSSEVWLLLNKILHTQGLASVEVKNLWFRETETFPQEGGLIKAAKSNIPVPPSLLRLVYEPGLDDAANLTSYLHWHASTLQVVHFSSEHPHAAVTPFLCSLPHLRELQCAFLENMPALLQCSELKSLHLFVNVDDSTRPLLPGVEQYIRTAVTRLQTLTLEYPNPVNSDPVCVGAVNLLLNLAGPSKSAAPALVNLTLKYTYGDLDVFAPQPQLPPLAAVLHRLKHLVTLDLNGPPTPSFFAAMDGEVLPSLKRLSFRADDPDWGWGCPHEWCHGEEPRAILRRYPQLHLVVCPGHDMADPFCDEHYCHEFESLYIYILFSHAVREHCDQDHSLGDFSSKEDDQKAVDFHIVL</sequence>
<evidence type="ECO:0000313" key="3">
    <source>
        <dbReference type="Proteomes" id="UP000515158"/>
    </source>
</evidence>
<dbReference type="SMART" id="SM00256">
    <property type="entry name" value="FBOX"/>
    <property type="match status" value="1"/>
</dbReference>
<dbReference type="SUPFAM" id="SSF81383">
    <property type="entry name" value="F-box domain"/>
    <property type="match status" value="1"/>
</dbReference>
<dbReference type="Proteomes" id="UP000515158">
    <property type="component" value="Unplaced"/>
</dbReference>
<dbReference type="GeneID" id="117639899"/>
<keyword evidence="3" id="KW-1185">Reference proteome</keyword>
<name>A0A6P8Y6X1_THRPL</name>
<dbReference type="InterPro" id="IPR001810">
    <property type="entry name" value="F-box_dom"/>
</dbReference>
<feature type="domain" description="F-box" evidence="2">
    <location>
        <begin position="81"/>
        <end position="127"/>
    </location>
</feature>
<proteinExistence type="predicted"/>
<evidence type="ECO:0000256" key="1">
    <source>
        <dbReference type="SAM" id="MobiDB-lite"/>
    </source>
</evidence>
<dbReference type="AlphaFoldDB" id="A0A6P8Y6X1"/>
<gene>
    <name evidence="4" type="primary">LOC117639899</name>
</gene>
<dbReference type="KEGG" id="tpal:117639899"/>
<dbReference type="Gene3D" id="1.20.1280.50">
    <property type="match status" value="1"/>
</dbReference>
<dbReference type="RefSeq" id="XP_034231761.1">
    <property type="nucleotide sequence ID" value="XM_034375870.1"/>
</dbReference>
<reference evidence="4" key="1">
    <citation type="submission" date="2025-08" db="UniProtKB">
        <authorList>
            <consortium name="RefSeq"/>
        </authorList>
    </citation>
    <scope>IDENTIFICATION</scope>
    <source>
        <tissue evidence="4">Total insect</tissue>
    </source>
</reference>